<dbReference type="EMBL" id="QOCV01000005">
    <property type="protein sequence ID" value="RHW54705.1"/>
    <property type="molecule type" value="Genomic_DNA"/>
</dbReference>
<keyword evidence="4" id="KW-1185">Reference proteome</keyword>
<evidence type="ECO:0000313" key="2">
    <source>
        <dbReference type="EMBL" id="RHW54705.1"/>
    </source>
</evidence>
<dbReference type="EMBL" id="QOCU01000002">
    <property type="protein sequence ID" value="RHW52893.1"/>
    <property type="molecule type" value="Genomic_DNA"/>
</dbReference>
<evidence type="ECO:0000313" key="3">
    <source>
        <dbReference type="Proteomes" id="UP000265862"/>
    </source>
</evidence>
<sequence length="65" mass="7815">MVSEVQKKIYQKWTDKNKDKRKYIVTKVQAKQGKTIIIDNKNKPFKLILIDLFLCMKNLKWGIFL</sequence>
<protein>
    <submittedName>
        <fullName evidence="2">Uncharacterized protein</fullName>
    </submittedName>
</protein>
<dbReference type="Proteomes" id="UP000265862">
    <property type="component" value="Unassembled WGS sequence"/>
</dbReference>
<accession>A0A396SRC9</accession>
<proteinExistence type="predicted"/>
<evidence type="ECO:0000313" key="1">
    <source>
        <dbReference type="EMBL" id="RHW52893.1"/>
    </source>
</evidence>
<gene>
    <name evidence="1" type="ORF">DS834_03140</name>
    <name evidence="2" type="ORF">DS835_03620</name>
</gene>
<dbReference type="AlphaFoldDB" id="A0A396SRC9"/>
<reference evidence="3 4" key="1">
    <citation type="submission" date="2018-07" db="EMBL/GenBank/DDBJ databases">
        <title>Genome sequences of six Lactobacillus spp. isolated from bumble bee guts.</title>
        <authorList>
            <person name="Motta E.V.S."/>
            <person name="Moran N.A."/>
        </authorList>
    </citation>
    <scope>NUCLEOTIDE SEQUENCE [LARGE SCALE GENOMIC DNA]</scope>
    <source>
        <strain evidence="1 4">BI-4G</strain>
        <strain evidence="2 3">OCC3</strain>
    </source>
</reference>
<organism evidence="2 3">
    <name type="scientific">Lactobacillus bombicola</name>
    <dbReference type="NCBI Taxonomy" id="1505723"/>
    <lineage>
        <taxon>Bacteria</taxon>
        <taxon>Bacillati</taxon>
        <taxon>Bacillota</taxon>
        <taxon>Bacilli</taxon>
        <taxon>Lactobacillales</taxon>
        <taxon>Lactobacillaceae</taxon>
        <taxon>Lactobacillus</taxon>
    </lineage>
</organism>
<comment type="caution">
    <text evidence="2">The sequence shown here is derived from an EMBL/GenBank/DDBJ whole genome shotgun (WGS) entry which is preliminary data.</text>
</comment>
<name>A0A396SRC9_9LACO</name>
<dbReference type="Proteomes" id="UP000283380">
    <property type="component" value="Unassembled WGS sequence"/>
</dbReference>
<evidence type="ECO:0000313" key="4">
    <source>
        <dbReference type="Proteomes" id="UP000283380"/>
    </source>
</evidence>